<feature type="transmembrane region" description="Helical" evidence="11">
    <location>
        <begin position="75"/>
        <end position="94"/>
    </location>
</feature>
<evidence type="ECO:0000256" key="2">
    <source>
        <dbReference type="ARBA" id="ARBA00006337"/>
    </source>
</evidence>
<dbReference type="STRING" id="579105.SAMN04488096_10382"/>
<dbReference type="Pfam" id="PF03471">
    <property type="entry name" value="CorC_HlyC"/>
    <property type="match status" value="1"/>
</dbReference>
<accession>A0A1M6CNU9</accession>
<feature type="domain" description="CNNM transmembrane" evidence="13">
    <location>
        <begin position="15"/>
        <end position="211"/>
    </location>
</feature>
<keyword evidence="3" id="KW-1003">Cell membrane</keyword>
<sequence length="448" mass="51068">MDLEPPSLYIIFSIIDFSHIMGIVVLVLLLICSALISGSEVALFSLTPSDFDVNDGGVTAKQQILVRLLDRPKKLLATILVANNFLNIAVVLLFESLSDVWFANINSSINFYYFQLDLVFFLKVIVVTFLILLFGEILPKIYANRNKVSFSNFMAYPLSVLDKLLSVFSIPMRQVTVLIHSKLGRQRYGLSVDQLSQALELTSEEDTTKEEQKILQGIVSFGNTETKQVMKPRIDMFALSIDQSFKEVITEVTENGYSRIPVYEENIDNVKGILYIKDLLPYLDKTNFEWQSLLREPYFVPENKKLDDLLNDFKIKKNHLAIVVDEYGGTSGLISLEDIIEEIVGDISDEFDDEGLIFSKLDDYNYVFEGKTSMKDFYRVIKLEDTTYFEEKKGEAETLAGFLLEISGAFPQVNQKIIFETYTFTIEAIEGKRIKQVKLNIGYEVSDN</sequence>
<dbReference type="PANTHER" id="PTHR22777:SF32">
    <property type="entry name" value="UPF0053 INNER MEMBRANE PROTEIN YFJD"/>
    <property type="match status" value="1"/>
</dbReference>
<dbReference type="RefSeq" id="WP_073148909.1">
    <property type="nucleotide sequence ID" value="NZ_FQYY01000003.1"/>
</dbReference>
<keyword evidence="8 10" id="KW-0472">Membrane</keyword>
<dbReference type="FunFam" id="3.10.580.10:FF:000002">
    <property type="entry name" value="Magnesium/cobalt efflux protein CorC"/>
    <property type="match status" value="1"/>
</dbReference>
<feature type="transmembrane region" description="Helical" evidence="11">
    <location>
        <begin position="6"/>
        <end position="36"/>
    </location>
</feature>
<dbReference type="PANTHER" id="PTHR22777">
    <property type="entry name" value="HEMOLYSIN-RELATED"/>
    <property type="match status" value="1"/>
</dbReference>
<dbReference type="NCBIfam" id="TIGR03520">
    <property type="entry name" value="GldE"/>
    <property type="match status" value="1"/>
</dbReference>
<dbReference type="GO" id="GO:0050660">
    <property type="term" value="F:flavin adenine dinucleotide binding"/>
    <property type="evidence" value="ECO:0007669"/>
    <property type="project" value="InterPro"/>
</dbReference>
<dbReference type="InterPro" id="IPR002550">
    <property type="entry name" value="CNNM"/>
</dbReference>
<evidence type="ECO:0000256" key="4">
    <source>
        <dbReference type="ARBA" id="ARBA00022692"/>
    </source>
</evidence>
<dbReference type="EMBL" id="FQYY01000003">
    <property type="protein sequence ID" value="SHI62573.1"/>
    <property type="molecule type" value="Genomic_DNA"/>
</dbReference>
<feature type="transmembrane region" description="Helical" evidence="11">
    <location>
        <begin position="114"/>
        <end position="135"/>
    </location>
</feature>
<reference evidence="14 15" key="1">
    <citation type="submission" date="2016-11" db="EMBL/GenBank/DDBJ databases">
        <authorList>
            <person name="Jaros S."/>
            <person name="Januszkiewicz K."/>
            <person name="Wedrychowicz H."/>
        </authorList>
    </citation>
    <scope>NUCLEOTIDE SEQUENCE [LARGE SCALE GENOMIC DNA]</scope>
    <source>
        <strain evidence="14 15">DSM 21425</strain>
    </source>
</reference>
<dbReference type="AlphaFoldDB" id="A0A1M6CNU9"/>
<dbReference type="Proteomes" id="UP000184225">
    <property type="component" value="Unassembled WGS sequence"/>
</dbReference>
<keyword evidence="6 10" id="KW-1133">Transmembrane helix</keyword>
<keyword evidence="7 9" id="KW-0129">CBS domain</keyword>
<keyword evidence="15" id="KW-1185">Reference proteome</keyword>
<dbReference type="OrthoDB" id="9798188at2"/>
<gene>
    <name evidence="14" type="ORF">SAMN04488096_10382</name>
</gene>
<evidence type="ECO:0000256" key="9">
    <source>
        <dbReference type="PROSITE-ProRule" id="PRU00703"/>
    </source>
</evidence>
<keyword evidence="4 10" id="KW-0812">Transmembrane</keyword>
<dbReference type="CDD" id="cd04590">
    <property type="entry name" value="CBS_pair_CorC_HlyC_assoc"/>
    <property type="match status" value="1"/>
</dbReference>
<dbReference type="SMART" id="SM01091">
    <property type="entry name" value="CorC_HlyC"/>
    <property type="match status" value="1"/>
</dbReference>
<comment type="similarity">
    <text evidence="2">Belongs to the UPF0053 family.</text>
</comment>
<dbReference type="Gene3D" id="3.10.580.10">
    <property type="entry name" value="CBS-domain"/>
    <property type="match status" value="1"/>
</dbReference>
<evidence type="ECO:0000256" key="8">
    <source>
        <dbReference type="ARBA" id="ARBA00023136"/>
    </source>
</evidence>
<evidence type="ECO:0000256" key="6">
    <source>
        <dbReference type="ARBA" id="ARBA00022989"/>
    </source>
</evidence>
<organism evidence="14 15">
    <name type="scientific">Mesonia phycicola</name>
    <dbReference type="NCBI Taxonomy" id="579105"/>
    <lineage>
        <taxon>Bacteria</taxon>
        <taxon>Pseudomonadati</taxon>
        <taxon>Bacteroidota</taxon>
        <taxon>Flavobacteriia</taxon>
        <taxon>Flavobacteriales</taxon>
        <taxon>Flavobacteriaceae</taxon>
        <taxon>Mesonia</taxon>
    </lineage>
</organism>
<dbReference type="SUPFAM" id="SSF54631">
    <property type="entry name" value="CBS-domain pair"/>
    <property type="match status" value="1"/>
</dbReference>
<dbReference type="InterPro" id="IPR046342">
    <property type="entry name" value="CBS_dom_sf"/>
</dbReference>
<dbReference type="InterPro" id="IPR005170">
    <property type="entry name" value="Transptr-assoc_dom"/>
</dbReference>
<feature type="domain" description="CBS" evidence="12">
    <location>
        <begin position="230"/>
        <end position="289"/>
    </location>
</feature>
<evidence type="ECO:0000256" key="3">
    <source>
        <dbReference type="ARBA" id="ARBA00022475"/>
    </source>
</evidence>
<dbReference type="SUPFAM" id="SSF56176">
    <property type="entry name" value="FAD-binding/transporter-associated domain-like"/>
    <property type="match status" value="1"/>
</dbReference>
<name>A0A1M6CNU9_9FLAO</name>
<dbReference type="InterPro" id="IPR019862">
    <property type="entry name" value="Motility-assoc_prot_GldE"/>
</dbReference>
<protein>
    <submittedName>
        <fullName evidence="14">Protein involved in gliding motility GldE</fullName>
    </submittedName>
</protein>
<proteinExistence type="inferred from homology"/>
<evidence type="ECO:0000259" key="12">
    <source>
        <dbReference type="PROSITE" id="PS51371"/>
    </source>
</evidence>
<feature type="domain" description="CBS" evidence="12">
    <location>
        <begin position="293"/>
        <end position="350"/>
    </location>
</feature>
<dbReference type="InterPro" id="IPR000644">
    <property type="entry name" value="CBS_dom"/>
</dbReference>
<evidence type="ECO:0000256" key="5">
    <source>
        <dbReference type="ARBA" id="ARBA00022737"/>
    </source>
</evidence>
<evidence type="ECO:0000256" key="11">
    <source>
        <dbReference type="SAM" id="Phobius"/>
    </source>
</evidence>
<evidence type="ECO:0000313" key="15">
    <source>
        <dbReference type="Proteomes" id="UP000184225"/>
    </source>
</evidence>
<keyword evidence="5" id="KW-0677">Repeat</keyword>
<dbReference type="GO" id="GO:0005886">
    <property type="term" value="C:plasma membrane"/>
    <property type="evidence" value="ECO:0007669"/>
    <property type="project" value="UniProtKB-SubCell"/>
</dbReference>
<dbReference type="Pfam" id="PF00571">
    <property type="entry name" value="CBS"/>
    <property type="match status" value="2"/>
</dbReference>
<comment type="subcellular location">
    <subcellularLocation>
        <location evidence="1">Cell membrane</location>
        <topology evidence="1">Multi-pass membrane protein</topology>
    </subcellularLocation>
</comment>
<evidence type="ECO:0000259" key="13">
    <source>
        <dbReference type="PROSITE" id="PS51846"/>
    </source>
</evidence>
<evidence type="ECO:0000256" key="1">
    <source>
        <dbReference type="ARBA" id="ARBA00004651"/>
    </source>
</evidence>
<dbReference type="InterPro" id="IPR036318">
    <property type="entry name" value="FAD-bd_PCMH-like_sf"/>
</dbReference>
<evidence type="ECO:0000256" key="7">
    <source>
        <dbReference type="ARBA" id="ARBA00023122"/>
    </source>
</evidence>
<dbReference type="PROSITE" id="PS51846">
    <property type="entry name" value="CNNM"/>
    <property type="match status" value="1"/>
</dbReference>
<dbReference type="Pfam" id="PF01595">
    <property type="entry name" value="CNNM"/>
    <property type="match status" value="1"/>
</dbReference>
<dbReference type="SMART" id="SM00116">
    <property type="entry name" value="CBS"/>
    <property type="match status" value="2"/>
</dbReference>
<dbReference type="PROSITE" id="PS51371">
    <property type="entry name" value="CBS"/>
    <property type="match status" value="2"/>
</dbReference>
<evidence type="ECO:0000313" key="14">
    <source>
        <dbReference type="EMBL" id="SHI62573.1"/>
    </source>
</evidence>
<dbReference type="Gene3D" id="3.30.465.10">
    <property type="match status" value="1"/>
</dbReference>
<dbReference type="InterPro" id="IPR044751">
    <property type="entry name" value="Ion_transp-like_CBS"/>
</dbReference>
<dbReference type="InterPro" id="IPR016169">
    <property type="entry name" value="FAD-bd_PCMH_sub2"/>
</dbReference>
<evidence type="ECO:0000256" key="10">
    <source>
        <dbReference type="PROSITE-ProRule" id="PRU01193"/>
    </source>
</evidence>